<comment type="cofactor">
    <cofactor evidence="7">
        <name>Mg(2+)</name>
        <dbReference type="ChEBI" id="CHEBI:18420"/>
    </cofactor>
</comment>
<dbReference type="NCBIfam" id="TIGR00576">
    <property type="entry name" value="dut"/>
    <property type="match status" value="1"/>
</dbReference>
<dbReference type="InterPro" id="IPR036157">
    <property type="entry name" value="dUTPase-like_sf"/>
</dbReference>
<dbReference type="NCBIfam" id="NF001862">
    <property type="entry name" value="PRK00601.1"/>
    <property type="match status" value="1"/>
</dbReference>
<name>A0A5Q2QAG0_9GAMM</name>
<sequence length="151" mass="16168">MQLNAKLLDPRLGSEFPLPARATEGSAGVDLRAMLDAPLTLAPGQRELIPTGLSIHIGDPNWCAMLMPRSGQGHKRGLILGNTIGLIDSDYQGPLMVSLWNRGQQPQTIDVGERIAQMVMVPVGIPEFNWVEDYAEDSVRGAGGYGSSGTT</sequence>
<dbReference type="PANTHER" id="PTHR11241">
    <property type="entry name" value="DEOXYURIDINE 5'-TRIPHOSPHATE NUCLEOTIDOHYDROLASE"/>
    <property type="match status" value="1"/>
</dbReference>
<dbReference type="PANTHER" id="PTHR11241:SF0">
    <property type="entry name" value="DEOXYURIDINE 5'-TRIPHOSPHATE NUCLEOTIDOHYDROLASE"/>
    <property type="match status" value="1"/>
</dbReference>
<dbReference type="OrthoDB" id="9809956at2"/>
<dbReference type="Gene3D" id="2.70.40.10">
    <property type="match status" value="1"/>
</dbReference>
<organism evidence="9 10">
    <name type="scientific">Litorivicinus lipolyticus</name>
    <dbReference type="NCBI Taxonomy" id="418701"/>
    <lineage>
        <taxon>Bacteria</taxon>
        <taxon>Pseudomonadati</taxon>
        <taxon>Pseudomonadota</taxon>
        <taxon>Gammaproteobacteria</taxon>
        <taxon>Oceanospirillales</taxon>
        <taxon>Litorivicinaceae</taxon>
        <taxon>Litorivicinus</taxon>
    </lineage>
</organism>
<reference evidence="9 10" key="1">
    <citation type="submission" date="2019-11" db="EMBL/GenBank/DDBJ databases">
        <authorList>
            <person name="Khan S.A."/>
            <person name="Jeon C.O."/>
            <person name="Chun B.H."/>
        </authorList>
    </citation>
    <scope>NUCLEOTIDE SEQUENCE [LARGE SCALE GENOMIC DNA]</scope>
    <source>
        <strain evidence="9 10">IMCC 1097</strain>
    </source>
</reference>
<dbReference type="CDD" id="cd07557">
    <property type="entry name" value="trimeric_dUTPase"/>
    <property type="match status" value="1"/>
</dbReference>
<gene>
    <name evidence="7" type="primary">dut</name>
    <name evidence="9" type="ORF">GH975_01005</name>
</gene>
<evidence type="ECO:0000259" key="8">
    <source>
        <dbReference type="Pfam" id="PF00692"/>
    </source>
</evidence>
<evidence type="ECO:0000256" key="4">
    <source>
        <dbReference type="ARBA" id="ARBA00022842"/>
    </source>
</evidence>
<keyword evidence="5 7" id="KW-0546">Nucleotide metabolism</keyword>
<evidence type="ECO:0000256" key="3">
    <source>
        <dbReference type="ARBA" id="ARBA00022801"/>
    </source>
</evidence>
<dbReference type="GO" id="GO:0004170">
    <property type="term" value="F:dUTP diphosphatase activity"/>
    <property type="evidence" value="ECO:0007669"/>
    <property type="project" value="UniProtKB-UniRule"/>
</dbReference>
<evidence type="ECO:0000256" key="2">
    <source>
        <dbReference type="ARBA" id="ARBA00022723"/>
    </source>
</evidence>
<dbReference type="UniPathway" id="UPA00610">
    <property type="reaction ID" value="UER00666"/>
</dbReference>
<dbReference type="AlphaFoldDB" id="A0A5Q2QAG0"/>
<accession>A0A5Q2QAG0</accession>
<dbReference type="EC" id="3.6.1.23" evidence="7"/>
<feature type="binding site" evidence="7">
    <location>
        <begin position="69"/>
        <end position="71"/>
    </location>
    <ligand>
        <name>substrate</name>
    </ligand>
</feature>
<dbReference type="InterPro" id="IPR008181">
    <property type="entry name" value="dUTPase"/>
</dbReference>
<protein>
    <recommendedName>
        <fullName evidence="7">Deoxyuridine 5'-triphosphate nucleotidohydrolase</fullName>
        <shortName evidence="7">dUTPase</shortName>
        <ecNumber evidence="7">3.6.1.23</ecNumber>
    </recommendedName>
    <alternativeName>
        <fullName evidence="7">dUTP pyrophosphatase</fullName>
    </alternativeName>
</protein>
<dbReference type="GO" id="GO:0000287">
    <property type="term" value="F:magnesium ion binding"/>
    <property type="evidence" value="ECO:0007669"/>
    <property type="project" value="UniProtKB-UniRule"/>
</dbReference>
<dbReference type="GO" id="GO:0046081">
    <property type="term" value="P:dUTP catabolic process"/>
    <property type="evidence" value="ECO:0007669"/>
    <property type="project" value="InterPro"/>
</dbReference>
<feature type="binding site" evidence="7">
    <location>
        <position position="82"/>
    </location>
    <ligand>
        <name>substrate</name>
    </ligand>
</feature>
<keyword evidence="10" id="KW-1185">Reference proteome</keyword>
<dbReference type="InterPro" id="IPR029054">
    <property type="entry name" value="dUTPase-like"/>
</dbReference>
<dbReference type="InterPro" id="IPR033704">
    <property type="entry name" value="dUTPase_trimeric"/>
</dbReference>
<feature type="binding site" evidence="7">
    <location>
        <begin position="86"/>
        <end position="88"/>
    </location>
    <ligand>
        <name>substrate</name>
    </ligand>
</feature>
<comment type="pathway">
    <text evidence="7">Pyrimidine metabolism; dUMP biosynthesis; dUMP from dCTP (dUTP route): step 2/2.</text>
</comment>
<dbReference type="Pfam" id="PF00692">
    <property type="entry name" value="dUTPase"/>
    <property type="match status" value="1"/>
</dbReference>
<comment type="caution">
    <text evidence="7">Lacks conserved residue(s) required for the propagation of feature annotation.</text>
</comment>
<dbReference type="FunFam" id="2.70.40.10:FF:000002">
    <property type="entry name" value="dUTP diphosphatase"/>
    <property type="match status" value="1"/>
</dbReference>
<dbReference type="KEGG" id="llp:GH975_01005"/>
<dbReference type="HAMAP" id="MF_00116">
    <property type="entry name" value="dUTPase_bact"/>
    <property type="match status" value="1"/>
</dbReference>
<dbReference type="RefSeq" id="WP_153712716.1">
    <property type="nucleotide sequence ID" value="NZ_CP045871.1"/>
</dbReference>
<feature type="domain" description="dUTPase-like" evidence="8">
    <location>
        <begin position="15"/>
        <end position="149"/>
    </location>
</feature>
<comment type="function">
    <text evidence="7">This enzyme is involved in nucleotide metabolism: it produces dUMP, the immediate precursor of thymidine nucleotides and it decreases the intracellular concentration of dUTP so that uracil cannot be incorporated into DNA.</text>
</comment>
<dbReference type="EMBL" id="CP045871">
    <property type="protein sequence ID" value="QGG79212.1"/>
    <property type="molecule type" value="Genomic_DNA"/>
</dbReference>
<evidence type="ECO:0000313" key="9">
    <source>
        <dbReference type="EMBL" id="QGG79212.1"/>
    </source>
</evidence>
<keyword evidence="4 7" id="KW-0460">Magnesium</keyword>
<dbReference type="GO" id="GO:0006226">
    <property type="term" value="P:dUMP biosynthetic process"/>
    <property type="evidence" value="ECO:0007669"/>
    <property type="project" value="UniProtKB-UniRule"/>
</dbReference>
<keyword evidence="2 7" id="KW-0479">Metal-binding</keyword>
<evidence type="ECO:0000256" key="5">
    <source>
        <dbReference type="ARBA" id="ARBA00023080"/>
    </source>
</evidence>
<keyword evidence="3 7" id="KW-0378">Hydrolase</keyword>
<comment type="similarity">
    <text evidence="1 7">Belongs to the dUTPase family.</text>
</comment>
<evidence type="ECO:0000256" key="6">
    <source>
        <dbReference type="ARBA" id="ARBA00047686"/>
    </source>
</evidence>
<proteinExistence type="inferred from homology"/>
<comment type="catalytic activity">
    <reaction evidence="6 7">
        <text>dUTP + H2O = dUMP + diphosphate + H(+)</text>
        <dbReference type="Rhea" id="RHEA:10248"/>
        <dbReference type="ChEBI" id="CHEBI:15377"/>
        <dbReference type="ChEBI" id="CHEBI:15378"/>
        <dbReference type="ChEBI" id="CHEBI:33019"/>
        <dbReference type="ChEBI" id="CHEBI:61555"/>
        <dbReference type="ChEBI" id="CHEBI:246422"/>
        <dbReference type="EC" id="3.6.1.23"/>
    </reaction>
</comment>
<evidence type="ECO:0000313" key="10">
    <source>
        <dbReference type="Proteomes" id="UP000388235"/>
    </source>
</evidence>
<dbReference type="Proteomes" id="UP000388235">
    <property type="component" value="Chromosome"/>
</dbReference>
<evidence type="ECO:0000256" key="1">
    <source>
        <dbReference type="ARBA" id="ARBA00006581"/>
    </source>
</evidence>
<evidence type="ECO:0000256" key="7">
    <source>
        <dbReference type="HAMAP-Rule" id="MF_00116"/>
    </source>
</evidence>
<dbReference type="SUPFAM" id="SSF51283">
    <property type="entry name" value="dUTPase-like"/>
    <property type="match status" value="1"/>
</dbReference>